<feature type="region of interest" description="Disordered" evidence="1">
    <location>
        <begin position="908"/>
        <end position="929"/>
    </location>
</feature>
<dbReference type="Proteomes" id="UP000306635">
    <property type="component" value="Unassembled WGS sequence"/>
</dbReference>
<protein>
    <submittedName>
        <fullName evidence="2">Uncharacterized protein</fullName>
    </submittedName>
</protein>
<keyword evidence="3" id="KW-1185">Reference proteome</keyword>
<feature type="compositionally biased region" description="Polar residues" evidence="1">
    <location>
        <begin position="657"/>
        <end position="670"/>
    </location>
</feature>
<gene>
    <name evidence="2" type="ORF">FAS41_30315</name>
</gene>
<reference evidence="2 3" key="1">
    <citation type="submission" date="2019-04" db="EMBL/GenBank/DDBJ databases">
        <authorList>
            <person name="Li M."/>
        </authorList>
    </citation>
    <scope>NUCLEOTIDE SEQUENCE [LARGE SCALE GENOMIC DNA]</scope>
    <source>
        <strain evidence="2 3">LAM1902</strain>
    </source>
</reference>
<comment type="caution">
    <text evidence="2">The sequence shown here is derived from an EMBL/GenBank/DDBJ whole genome shotgun (WGS) entry which is preliminary data.</text>
</comment>
<feature type="region of interest" description="Disordered" evidence="1">
    <location>
        <begin position="649"/>
        <end position="670"/>
    </location>
</feature>
<dbReference type="RefSeq" id="WP_138526959.1">
    <property type="nucleotide sequence ID" value="NZ_SWDV01000086.1"/>
</dbReference>
<sequence>MSTQSPAPSAKQPTSDAVTVLQLPPKSGSACQPASGEHFGNPRMLCSPVFDDIVYAPSEDPTSNTNDDKSAFWLLPAAAANAIRQKSRELSALMSPDKPLDERQKGLDDSGLLEYFLDPRLSQFLVGEQKTRMEWFEEKEPRLLETFKSEYAALFTDPRNQASSFYTRRRAELEEWDQLRKLAIFKAQSQGYTYRDGLFFTAEAEAARKAVQAYNEARAKVISQYGTLAKALGQMGEVLHEFKTRYEEATQCIGEYRECRGELIGVLLWMDGRKSLFNYIGLISQVANYGLAVPEFALIDTQGEVASGIARFHQYIATLDAQRKVESELRSKYQRWVAASAQNVPPPAGLLDQEREQWDQLQVRMDELHQVAIEQVARDKVRRHLLWNPESFVPKPLDRLVKTDFPLRELSWPFSLETPMHHISLDMLKGLKKLPGNSNGKAAKDHAASDFHDWLIENGALRIPAQGDWFDKEGWFDGDAFHHYLQAQHYQVKTLSTTKAREDWSKQLRQMLFKKDAQQGLRLFDNSPSAALVRLLTPPQKDLQTGAVVKKALFSLSGELSLDINLARGEVEIFKFDLPERSQAQELPVPYRLDGDPTPRSMNIGKFSLHLSMRAWGFAGAAALLSGALKVGVGNSGYGASLDPIQPATRKPGTASIAANASSEPKTTGLGSKVKIEDGAKAGFNLFAGVQAGILATGALNWAPPKTLVSLKQIPAMPGQATPDSEWLSVARLEGGLGAAIGIGLKGDIGLSVSKGCLILRLKAAVIAGPGIQGSLSFAVGYEAITDLLNLVRRELHNNQQKRMEWVTDDAMQLLARLNLAGALGIDVGMLYLLNHGNEQLDTGLRIADAVMSLYEAITSGGKGGPIAHAILNYENQDELRRWVVECIPEGLGPLLMTLLSTPKSFEVTEQTNTPQGTRERKEPFTQEQSHLFQQQAIERILKWIVDNAGGTSQGLIDAQKQFDQACSR</sequence>
<name>A0A5R9QKZ5_9PSED</name>
<accession>A0A5R9QKZ5</accession>
<dbReference type="AlphaFoldDB" id="A0A5R9QKZ5"/>
<dbReference type="EMBL" id="SWDV01000086">
    <property type="protein sequence ID" value="TLX69710.1"/>
    <property type="molecule type" value="Genomic_DNA"/>
</dbReference>
<feature type="non-terminal residue" evidence="2">
    <location>
        <position position="969"/>
    </location>
</feature>
<evidence type="ECO:0000313" key="3">
    <source>
        <dbReference type="Proteomes" id="UP000306635"/>
    </source>
</evidence>
<dbReference type="OrthoDB" id="6172510at2"/>
<organism evidence="2 3">
    <name type="scientific">Pseudomonas nicosulfuronedens</name>
    <dbReference type="NCBI Taxonomy" id="2571105"/>
    <lineage>
        <taxon>Bacteria</taxon>
        <taxon>Pseudomonadati</taxon>
        <taxon>Pseudomonadota</taxon>
        <taxon>Gammaproteobacteria</taxon>
        <taxon>Pseudomonadales</taxon>
        <taxon>Pseudomonadaceae</taxon>
        <taxon>Pseudomonas</taxon>
    </lineage>
</organism>
<feature type="compositionally biased region" description="Polar residues" evidence="1">
    <location>
        <begin position="908"/>
        <end position="917"/>
    </location>
</feature>
<evidence type="ECO:0000256" key="1">
    <source>
        <dbReference type="SAM" id="MobiDB-lite"/>
    </source>
</evidence>
<proteinExistence type="predicted"/>
<evidence type="ECO:0000313" key="2">
    <source>
        <dbReference type="EMBL" id="TLX69710.1"/>
    </source>
</evidence>